<dbReference type="PANTHER" id="PTHR32097">
    <property type="entry name" value="CAMP-BINDING PROTEIN 1-RELATED"/>
    <property type="match status" value="1"/>
</dbReference>
<dbReference type="GO" id="GO:0003677">
    <property type="term" value="F:DNA binding"/>
    <property type="evidence" value="ECO:0007669"/>
    <property type="project" value="InterPro"/>
</dbReference>
<accession>E0I4V1</accession>
<organism evidence="2 3">
    <name type="scientific">Paenibacillus curdlanolyticus YK9</name>
    <dbReference type="NCBI Taxonomy" id="717606"/>
    <lineage>
        <taxon>Bacteria</taxon>
        <taxon>Bacillati</taxon>
        <taxon>Bacillota</taxon>
        <taxon>Bacilli</taxon>
        <taxon>Bacillales</taxon>
        <taxon>Paenibacillaceae</taxon>
        <taxon>Paenibacillus</taxon>
    </lineage>
</organism>
<dbReference type="InterPro" id="IPR003325">
    <property type="entry name" value="TerD"/>
</dbReference>
<dbReference type="eggNOG" id="COG2310">
    <property type="taxonomic scope" value="Bacteria"/>
</dbReference>
<name>E0I4V1_9BACL</name>
<dbReference type="CDD" id="cd00093">
    <property type="entry name" value="HTH_XRE"/>
    <property type="match status" value="1"/>
</dbReference>
<keyword evidence="3" id="KW-1185">Reference proteome</keyword>
<evidence type="ECO:0000313" key="2">
    <source>
        <dbReference type="EMBL" id="EFM12632.1"/>
    </source>
</evidence>
<dbReference type="PANTHER" id="PTHR32097:SF17">
    <property type="entry name" value="CAMP-BINDING PROTEIN 1-RELATED"/>
    <property type="match status" value="1"/>
</dbReference>
<dbReference type="EMBL" id="AEDD01000001">
    <property type="protein sequence ID" value="EFM12632.1"/>
    <property type="molecule type" value="Genomic_DNA"/>
</dbReference>
<reference evidence="2 3" key="1">
    <citation type="submission" date="2010-07" db="EMBL/GenBank/DDBJ databases">
        <title>The draft genome of Paenibacillus curdlanolyticus YK9.</title>
        <authorList>
            <consortium name="US DOE Joint Genome Institute (JGI-PGF)"/>
            <person name="Lucas S."/>
            <person name="Copeland A."/>
            <person name="Lapidus A."/>
            <person name="Cheng J.-F."/>
            <person name="Bruce D."/>
            <person name="Goodwin L."/>
            <person name="Pitluck S."/>
            <person name="Land M.L."/>
            <person name="Hauser L."/>
            <person name="Chang Y.-J."/>
            <person name="Jeffries C."/>
            <person name="Anderson I.J."/>
            <person name="Johnson E."/>
            <person name="Loganathan U."/>
            <person name="Mulhopadhyay B."/>
            <person name="Kyrpides N."/>
            <person name="Woyke T.J."/>
        </authorList>
    </citation>
    <scope>NUCLEOTIDE SEQUENCE [LARGE SCALE GENOMIC DNA]</scope>
    <source>
        <strain evidence="2 3">YK9</strain>
    </source>
</reference>
<proteinExistence type="predicted"/>
<dbReference type="InterPro" id="IPR001387">
    <property type="entry name" value="Cro/C1-type_HTH"/>
</dbReference>
<sequence>MFEVEWDLLNPDIDLDASAFLLNAHGVCEKDEDCIFYGNPDHRNGSVAYQKVHSNKAQFIVAFDRLALQVQKIAVSLTIYEGEEQSHSFSQVAEIRIRLLNHRTGKELATFRFGEDLTEETAIVIGELYVYKGEWKFNPIGSGFFGGLRALCLNFGLEVEQTLPEVAADAQAILPKDLYDLYETFQIGHNVERVRRSIGMTQKQLAEKIGYKSASPISRLERGELDRFSHSQLLLLAEALNVTSRQLLSR</sequence>
<protein>
    <submittedName>
        <fullName evidence="2">Stress protein</fullName>
    </submittedName>
</protein>
<dbReference type="Gene3D" id="1.10.260.40">
    <property type="entry name" value="lambda repressor-like DNA-binding domains"/>
    <property type="match status" value="1"/>
</dbReference>
<dbReference type="SUPFAM" id="SSF47413">
    <property type="entry name" value="lambda repressor-like DNA-binding domains"/>
    <property type="match status" value="1"/>
</dbReference>
<feature type="domain" description="HTH cro/C1-type" evidence="1">
    <location>
        <begin position="191"/>
        <end position="247"/>
    </location>
</feature>
<gene>
    <name evidence="2" type="ORF">PaecuDRAFT_0143</name>
</gene>
<dbReference type="STRING" id="717606.PaecuDRAFT_0143"/>
<dbReference type="Proteomes" id="UP000005387">
    <property type="component" value="Unassembled WGS sequence"/>
</dbReference>
<dbReference type="CDD" id="cd06974">
    <property type="entry name" value="TerD_like"/>
    <property type="match status" value="1"/>
</dbReference>
<dbReference type="Gene3D" id="2.60.60.30">
    <property type="entry name" value="sav2460 like domains"/>
    <property type="match status" value="1"/>
</dbReference>
<evidence type="ECO:0000259" key="1">
    <source>
        <dbReference type="PROSITE" id="PS50943"/>
    </source>
</evidence>
<evidence type="ECO:0000313" key="3">
    <source>
        <dbReference type="Proteomes" id="UP000005387"/>
    </source>
</evidence>
<dbReference type="SMART" id="SM00530">
    <property type="entry name" value="HTH_XRE"/>
    <property type="match status" value="1"/>
</dbReference>
<dbReference type="AlphaFoldDB" id="E0I4V1"/>
<dbReference type="Pfam" id="PF01381">
    <property type="entry name" value="HTH_3"/>
    <property type="match status" value="1"/>
</dbReference>
<dbReference type="InterPro" id="IPR010982">
    <property type="entry name" value="Lambda_DNA-bd_dom_sf"/>
</dbReference>
<dbReference type="Pfam" id="PF02342">
    <property type="entry name" value="TerD"/>
    <property type="match status" value="1"/>
</dbReference>
<dbReference type="PROSITE" id="PS50943">
    <property type="entry name" value="HTH_CROC1"/>
    <property type="match status" value="1"/>
</dbReference>
<dbReference type="InterPro" id="IPR051324">
    <property type="entry name" value="Stress/Tellurium_Resist"/>
</dbReference>